<evidence type="ECO:0000259" key="1">
    <source>
        <dbReference type="PROSITE" id="PS51112"/>
    </source>
</evidence>
<protein>
    <recommendedName>
        <fullName evidence="1">AMMECR1 domain-containing protein</fullName>
    </recommendedName>
</protein>
<reference evidence="2 3" key="1">
    <citation type="submission" date="2023-03" db="EMBL/GenBank/DDBJ databases">
        <title>Mating type loci evolution in Malassezia.</title>
        <authorList>
            <person name="Coelho M.A."/>
        </authorList>
    </citation>
    <scope>NUCLEOTIDE SEQUENCE [LARGE SCALE GENOMIC DNA]</scope>
    <source>
        <strain evidence="2 3">CBS 9725</strain>
    </source>
</reference>
<evidence type="ECO:0000313" key="2">
    <source>
        <dbReference type="EMBL" id="WFC97430.1"/>
    </source>
</evidence>
<dbReference type="Gene3D" id="3.30.700.20">
    <property type="entry name" value="Hypothetical protein ph0010, domain 1"/>
    <property type="match status" value="1"/>
</dbReference>
<name>A0AAJ5YQP4_9BASI</name>
<dbReference type="InterPro" id="IPR036071">
    <property type="entry name" value="AMMECR1_dom_sf"/>
</dbReference>
<accession>A0AAJ5YQP4</accession>
<dbReference type="PANTHER" id="PTHR13016:SF0">
    <property type="entry name" value="AMME SYNDROME CANDIDATE GENE 1 PROTEIN"/>
    <property type="match status" value="1"/>
</dbReference>
<dbReference type="PANTHER" id="PTHR13016">
    <property type="entry name" value="AMMECR1 HOMOLOG"/>
    <property type="match status" value="1"/>
</dbReference>
<organism evidence="2 3">
    <name type="scientific">Malassezia yamatoensis</name>
    <dbReference type="NCBI Taxonomy" id="253288"/>
    <lineage>
        <taxon>Eukaryota</taxon>
        <taxon>Fungi</taxon>
        <taxon>Dikarya</taxon>
        <taxon>Basidiomycota</taxon>
        <taxon>Ustilaginomycotina</taxon>
        <taxon>Malasseziomycetes</taxon>
        <taxon>Malasseziales</taxon>
        <taxon>Malasseziaceae</taxon>
        <taxon>Malassezia</taxon>
    </lineage>
</organism>
<dbReference type="Proteomes" id="UP001219567">
    <property type="component" value="Chromosome 1"/>
</dbReference>
<keyword evidence="3" id="KW-1185">Reference proteome</keyword>
<dbReference type="SUPFAM" id="SSF143447">
    <property type="entry name" value="AMMECR1-like"/>
    <property type="match status" value="1"/>
</dbReference>
<dbReference type="Pfam" id="PF01871">
    <property type="entry name" value="AMMECR1"/>
    <property type="match status" value="1"/>
</dbReference>
<dbReference type="InterPro" id="IPR002733">
    <property type="entry name" value="AMMECR1_domain"/>
</dbReference>
<dbReference type="PROSITE" id="PS51112">
    <property type="entry name" value="AMMECR1"/>
    <property type="match status" value="1"/>
</dbReference>
<dbReference type="AlphaFoldDB" id="A0AAJ5YQP4"/>
<sequence>MSVGAGQEHAFLATPEHCYYCFQAILAELDREEVPRAISLPDTREKLYVAKELIERSLFVSWNEYSTKNEAEQQKNKPRLRGCIGTFQPQEFPGGLARFARQAAFHDTRFSPISKQEVPRLDCAVSLLSPFESCKDYLDWQLGFHGVYIEFKHPLMPREELTATFLPEVATAQSWSKQQTIDTAIRKAGWNGAITQELLDSLRVSRYTSSKCNASYAQYLRWKQSQSDA</sequence>
<dbReference type="InterPro" id="IPR027485">
    <property type="entry name" value="AMMECR1_N"/>
</dbReference>
<proteinExistence type="predicted"/>
<feature type="domain" description="AMMECR1" evidence="1">
    <location>
        <begin position="6"/>
        <end position="223"/>
    </location>
</feature>
<evidence type="ECO:0000313" key="3">
    <source>
        <dbReference type="Proteomes" id="UP001219567"/>
    </source>
</evidence>
<dbReference type="InterPro" id="IPR023473">
    <property type="entry name" value="AMMECR1"/>
</dbReference>
<dbReference type="EMBL" id="CP119943">
    <property type="protein sequence ID" value="WFC97430.1"/>
    <property type="molecule type" value="Genomic_DNA"/>
</dbReference>
<gene>
    <name evidence="2" type="ORF">MYAM1_000143</name>
</gene>